<dbReference type="EMBL" id="SNZR01000013">
    <property type="protein sequence ID" value="TDR90062.1"/>
    <property type="molecule type" value="Genomic_DNA"/>
</dbReference>
<dbReference type="InterPro" id="IPR000595">
    <property type="entry name" value="cNMP-bd_dom"/>
</dbReference>
<evidence type="ECO:0000256" key="1">
    <source>
        <dbReference type="ARBA" id="ARBA00023015"/>
    </source>
</evidence>
<name>A0A4R7BXV1_9HYPH</name>
<dbReference type="AlphaFoldDB" id="A0A4R7BXV1"/>
<dbReference type="InterPro" id="IPR036390">
    <property type="entry name" value="WH_DNA-bd_sf"/>
</dbReference>
<dbReference type="Proteomes" id="UP000295122">
    <property type="component" value="Unassembled WGS sequence"/>
</dbReference>
<dbReference type="RefSeq" id="WP_133771165.1">
    <property type="nucleotide sequence ID" value="NZ_SNZR01000013.1"/>
</dbReference>
<protein>
    <submittedName>
        <fullName evidence="6">CRP-like cAMP-binding protein</fullName>
    </submittedName>
</protein>
<gene>
    <name evidence="6" type="ORF">EV668_2901</name>
</gene>
<accession>A0A4R7BXV1</accession>
<dbReference type="Gene3D" id="1.10.10.10">
    <property type="entry name" value="Winged helix-like DNA-binding domain superfamily/Winged helix DNA-binding domain"/>
    <property type="match status" value="1"/>
</dbReference>
<evidence type="ECO:0000256" key="2">
    <source>
        <dbReference type="ARBA" id="ARBA00023125"/>
    </source>
</evidence>
<dbReference type="SUPFAM" id="SSF46785">
    <property type="entry name" value="Winged helix' DNA-binding domain"/>
    <property type="match status" value="1"/>
</dbReference>
<evidence type="ECO:0000256" key="3">
    <source>
        <dbReference type="ARBA" id="ARBA00023163"/>
    </source>
</evidence>
<evidence type="ECO:0000313" key="6">
    <source>
        <dbReference type="EMBL" id="TDR90062.1"/>
    </source>
</evidence>
<evidence type="ECO:0000259" key="4">
    <source>
        <dbReference type="Pfam" id="PF00027"/>
    </source>
</evidence>
<dbReference type="GO" id="GO:0006355">
    <property type="term" value="P:regulation of DNA-templated transcription"/>
    <property type="evidence" value="ECO:0007669"/>
    <property type="project" value="InterPro"/>
</dbReference>
<comment type="caution">
    <text evidence="6">The sequence shown here is derived from an EMBL/GenBank/DDBJ whole genome shotgun (WGS) entry which is preliminary data.</text>
</comment>
<keyword evidence="2" id="KW-0238">DNA-binding</keyword>
<dbReference type="GO" id="GO:0003677">
    <property type="term" value="F:DNA binding"/>
    <property type="evidence" value="ECO:0007669"/>
    <property type="project" value="UniProtKB-KW"/>
</dbReference>
<dbReference type="SUPFAM" id="SSF51206">
    <property type="entry name" value="cAMP-binding domain-like"/>
    <property type="match status" value="1"/>
</dbReference>
<keyword evidence="7" id="KW-1185">Reference proteome</keyword>
<dbReference type="Gene3D" id="2.60.120.10">
    <property type="entry name" value="Jelly Rolls"/>
    <property type="match status" value="1"/>
</dbReference>
<keyword evidence="3" id="KW-0804">Transcription</keyword>
<feature type="domain" description="Cyclic nucleotide-binding" evidence="4">
    <location>
        <begin position="35"/>
        <end position="114"/>
    </location>
</feature>
<organism evidence="6 7">
    <name type="scientific">Enterovirga rhinocerotis</name>
    <dbReference type="NCBI Taxonomy" id="1339210"/>
    <lineage>
        <taxon>Bacteria</taxon>
        <taxon>Pseudomonadati</taxon>
        <taxon>Pseudomonadota</taxon>
        <taxon>Alphaproteobacteria</taxon>
        <taxon>Hyphomicrobiales</taxon>
        <taxon>Methylobacteriaceae</taxon>
        <taxon>Enterovirga</taxon>
    </lineage>
</organism>
<keyword evidence="1" id="KW-0805">Transcription regulation</keyword>
<dbReference type="InterPro" id="IPR014710">
    <property type="entry name" value="RmlC-like_jellyroll"/>
</dbReference>
<dbReference type="Pfam" id="PF13545">
    <property type="entry name" value="HTH_Crp_2"/>
    <property type="match status" value="1"/>
</dbReference>
<reference evidence="6 7" key="1">
    <citation type="submission" date="2019-03" db="EMBL/GenBank/DDBJ databases">
        <title>Genomic Encyclopedia of Type Strains, Phase IV (KMG-IV): sequencing the most valuable type-strain genomes for metagenomic binning, comparative biology and taxonomic classification.</title>
        <authorList>
            <person name="Goeker M."/>
        </authorList>
    </citation>
    <scope>NUCLEOTIDE SEQUENCE [LARGE SCALE GENOMIC DNA]</scope>
    <source>
        <strain evidence="6 7">DSM 25903</strain>
    </source>
</reference>
<evidence type="ECO:0000313" key="7">
    <source>
        <dbReference type="Proteomes" id="UP000295122"/>
    </source>
</evidence>
<dbReference type="Pfam" id="PF00027">
    <property type="entry name" value="cNMP_binding"/>
    <property type="match status" value="1"/>
</dbReference>
<feature type="domain" description="HTH crp-type" evidence="5">
    <location>
        <begin position="146"/>
        <end position="211"/>
    </location>
</feature>
<dbReference type="InterPro" id="IPR012318">
    <property type="entry name" value="HTH_CRP"/>
</dbReference>
<dbReference type="InterPro" id="IPR036388">
    <property type="entry name" value="WH-like_DNA-bd_sf"/>
</dbReference>
<dbReference type="InterPro" id="IPR018490">
    <property type="entry name" value="cNMP-bd_dom_sf"/>
</dbReference>
<evidence type="ECO:0000259" key="5">
    <source>
        <dbReference type="Pfam" id="PF13545"/>
    </source>
</evidence>
<sequence>MSTAIESLCPPPPLLSVIPASAAARLRQEGQGEHHREGAILMGCGEASHAFFVDEGRIALLHVGTGMEAAVIGPDGLVGHTVLLGGAPMPFQAVANTSARVLRVRRADLLAAMADAQTRAALLSSTIVLIEQLANNIAVANLSVKQRVAHWLLRTAGQTGDTVRVTHEGLSRRLCVRRPGVTVAIHELEGSHLIRNRRGSITVTDRAGLKAVVEQLRLDSSAVGGLNGARDRPPPSAHASN</sequence>
<dbReference type="OrthoDB" id="7506088at2"/>
<proteinExistence type="predicted"/>